<evidence type="ECO:0000256" key="1">
    <source>
        <dbReference type="ARBA" id="ARBA00022723"/>
    </source>
</evidence>
<gene>
    <name evidence="9" type="ORF">BJ878DRAFT_317681</name>
</gene>
<keyword evidence="6" id="KW-0863">Zinc-finger</keyword>
<reference evidence="9" key="1">
    <citation type="journal article" date="2021" name="IMA Fungus">
        <title>Genomic characterization of three marine fungi, including Emericellopsis atlantica sp. nov. with signatures of a generalist lifestyle and marine biomass degradation.</title>
        <authorList>
            <person name="Hagestad O.C."/>
            <person name="Hou L."/>
            <person name="Andersen J.H."/>
            <person name="Hansen E.H."/>
            <person name="Altermark B."/>
            <person name="Li C."/>
            <person name="Kuhnert E."/>
            <person name="Cox R.J."/>
            <person name="Crous P.W."/>
            <person name="Spatafora J.W."/>
            <person name="Lail K."/>
            <person name="Amirebrahimi M."/>
            <person name="Lipzen A."/>
            <person name="Pangilinan J."/>
            <person name="Andreopoulos W."/>
            <person name="Hayes R.D."/>
            <person name="Ng V."/>
            <person name="Grigoriev I.V."/>
            <person name="Jackson S.A."/>
            <person name="Sutton T.D.S."/>
            <person name="Dobson A.D.W."/>
            <person name="Rama T."/>
        </authorList>
    </citation>
    <scope>NUCLEOTIDE SEQUENCE</scope>
    <source>
        <strain evidence="9">TRa3180A</strain>
    </source>
</reference>
<dbReference type="PROSITE" id="PS50157">
    <property type="entry name" value="ZINC_FINGER_C2H2_2"/>
    <property type="match status" value="2"/>
</dbReference>
<evidence type="ECO:0000259" key="7">
    <source>
        <dbReference type="PROSITE" id="PS50048"/>
    </source>
</evidence>
<name>A0A9P7Z5Z0_9HELO</name>
<dbReference type="Pfam" id="PF00096">
    <property type="entry name" value="zf-C2H2"/>
    <property type="match status" value="2"/>
</dbReference>
<evidence type="ECO:0000256" key="3">
    <source>
        <dbReference type="ARBA" id="ARBA00023015"/>
    </source>
</evidence>
<dbReference type="SUPFAM" id="SSF57701">
    <property type="entry name" value="Zn2/Cys6 DNA-binding domain"/>
    <property type="match status" value="1"/>
</dbReference>
<proteinExistence type="predicted"/>
<keyword evidence="4" id="KW-0804">Transcription</keyword>
<organism evidence="9 10">
    <name type="scientific">Calycina marina</name>
    <dbReference type="NCBI Taxonomy" id="1763456"/>
    <lineage>
        <taxon>Eukaryota</taxon>
        <taxon>Fungi</taxon>
        <taxon>Dikarya</taxon>
        <taxon>Ascomycota</taxon>
        <taxon>Pezizomycotina</taxon>
        <taxon>Leotiomycetes</taxon>
        <taxon>Helotiales</taxon>
        <taxon>Pezizellaceae</taxon>
        <taxon>Calycina</taxon>
    </lineage>
</organism>
<dbReference type="InterPro" id="IPR036864">
    <property type="entry name" value="Zn2-C6_fun-type_DNA-bd_sf"/>
</dbReference>
<sequence length="918" mass="103333">MFCTYCGQCFKRKEHLERHLPIHTNVKPFKCNFCQLSFARKDLLRKHHSMYHEVQPNRPGNNGKSYVNQKAHIACSSCAAAKAGCDKKVPCSRCADKNITCSPRFARRMKNGITRLATAPTIPIEKEVSKAMQHHRNPSQCSPSIGLGLQMEGRFPLHDSCNDPCTPPWAGTCSKYPDNSVQLSLSSYNPMATSFDISSDFLGWPADFDSKALNLDSLGIWNDYSMSLDLHGTDIHYSSEDTMFWYPVTSQPIGLNELPTPPSTVSHSRINSIGPVWPLENHLFSQAANDTLATSTLHDEVSDLGNLGNLPTTEEFWLLAKCSVVRHHDACPRTVMLYLQALRCSSASKILERYIRNDTCFDNTAIGQSQIAGSKMRPISMDKIIEFATKYTKKASMAYGGCGNTQESMFQLDITHASVMQSMAVLERLAISSVEISSAYYSITHNTSLHFDETLPGGENSTLLILLLVAQNASQMPDKEAKYFSSGLIEICHMALADITVEGEIFPNLRLANLAFLLVSLSAWSGDAWQMLRAMRHRGSLLSTLKYSGHFFEQPAVVSINSGVESDNQWKYWLRREQTSRLIYNWTMIDQELSLFYDTTALLSVPELDTPLPSVDRLWRSQTADDWAQTVQQISSSPGHHPPLYQVSLQQLFRTFLGGGLELETMYHASLELRLLLHPLQNMVYHMNQLRQHEYRGEKDAREKYAQILTPDSTQNGEVQRLLQRWFRLAKIYQGRNPDCPFIKASLILYHLIYLKTTTSIPAIERFAQKEGVDTGSDWLWLDAMRLISQHRSARAHSTAVISLVRDIPMLNRPAWWPAALYRATMVLWAACMARGSSRDAVGENDCDAAIDTEEDELLHDAGESSSVSKDDRLGSPYDVVLRCIALLDAGGSSPFSDGIKRKLQTLSKNWEVRWEQT</sequence>
<dbReference type="PANTHER" id="PTHR47660:SF2">
    <property type="entry name" value="TRANSCRIPTION FACTOR WITH C2H2 AND ZN(2)-CYS(6) DNA BINDING DOMAIN (EUROFUNG)"/>
    <property type="match status" value="1"/>
</dbReference>
<dbReference type="AlphaFoldDB" id="A0A9P7Z5Z0"/>
<evidence type="ECO:0000256" key="2">
    <source>
        <dbReference type="ARBA" id="ARBA00022833"/>
    </source>
</evidence>
<dbReference type="OrthoDB" id="40579at2759"/>
<feature type="domain" description="C2H2-type" evidence="8">
    <location>
        <begin position="1"/>
        <end position="28"/>
    </location>
</feature>
<accession>A0A9P7Z5Z0</accession>
<evidence type="ECO:0000313" key="9">
    <source>
        <dbReference type="EMBL" id="KAG9246024.1"/>
    </source>
</evidence>
<dbReference type="Gene3D" id="3.30.160.60">
    <property type="entry name" value="Classic Zinc Finger"/>
    <property type="match status" value="2"/>
</dbReference>
<dbReference type="PROSITE" id="PS00463">
    <property type="entry name" value="ZN2_CY6_FUNGAL_1"/>
    <property type="match status" value="1"/>
</dbReference>
<dbReference type="PROSITE" id="PS00028">
    <property type="entry name" value="ZINC_FINGER_C2H2_1"/>
    <property type="match status" value="2"/>
</dbReference>
<dbReference type="SMART" id="SM00355">
    <property type="entry name" value="ZnF_C2H2"/>
    <property type="match status" value="2"/>
</dbReference>
<dbReference type="InterPro" id="IPR036236">
    <property type="entry name" value="Znf_C2H2_sf"/>
</dbReference>
<keyword evidence="5" id="KW-0539">Nucleus</keyword>
<dbReference type="PROSITE" id="PS50048">
    <property type="entry name" value="ZN2_CY6_FUNGAL_2"/>
    <property type="match status" value="1"/>
</dbReference>
<protein>
    <submittedName>
        <fullName evidence="9">Uncharacterized protein</fullName>
    </submittedName>
</protein>
<dbReference type="Proteomes" id="UP000887226">
    <property type="component" value="Unassembled WGS sequence"/>
</dbReference>
<dbReference type="PANTHER" id="PTHR47660">
    <property type="entry name" value="TRANSCRIPTION FACTOR WITH C2H2 AND ZN(2)-CYS(6) DNA BINDING DOMAIN (EUROFUNG)-RELATED-RELATED"/>
    <property type="match status" value="1"/>
</dbReference>
<dbReference type="InterPro" id="IPR013087">
    <property type="entry name" value="Znf_C2H2_type"/>
</dbReference>
<dbReference type="SUPFAM" id="SSF57667">
    <property type="entry name" value="beta-beta-alpha zinc fingers"/>
    <property type="match status" value="1"/>
</dbReference>
<comment type="caution">
    <text evidence="9">The sequence shown here is derived from an EMBL/GenBank/DDBJ whole genome shotgun (WGS) entry which is preliminary data.</text>
</comment>
<feature type="domain" description="Zn(2)-C6 fungal-type" evidence="7">
    <location>
        <begin position="74"/>
        <end position="102"/>
    </location>
</feature>
<evidence type="ECO:0000256" key="6">
    <source>
        <dbReference type="PROSITE-ProRule" id="PRU00042"/>
    </source>
</evidence>
<dbReference type="GO" id="GO:0000981">
    <property type="term" value="F:DNA-binding transcription factor activity, RNA polymerase II-specific"/>
    <property type="evidence" value="ECO:0007669"/>
    <property type="project" value="InterPro"/>
</dbReference>
<feature type="domain" description="C2H2-type" evidence="8">
    <location>
        <begin position="29"/>
        <end position="56"/>
    </location>
</feature>
<dbReference type="Gene3D" id="4.10.240.10">
    <property type="entry name" value="Zn(2)-C6 fungal-type DNA-binding domain"/>
    <property type="match status" value="1"/>
</dbReference>
<evidence type="ECO:0000256" key="4">
    <source>
        <dbReference type="ARBA" id="ARBA00023163"/>
    </source>
</evidence>
<evidence type="ECO:0000259" key="8">
    <source>
        <dbReference type="PROSITE" id="PS50157"/>
    </source>
</evidence>
<dbReference type="EMBL" id="MU253820">
    <property type="protein sequence ID" value="KAG9246024.1"/>
    <property type="molecule type" value="Genomic_DNA"/>
</dbReference>
<keyword evidence="3" id="KW-0805">Transcription regulation</keyword>
<keyword evidence="2" id="KW-0862">Zinc</keyword>
<evidence type="ECO:0000256" key="5">
    <source>
        <dbReference type="ARBA" id="ARBA00023242"/>
    </source>
</evidence>
<evidence type="ECO:0000313" key="10">
    <source>
        <dbReference type="Proteomes" id="UP000887226"/>
    </source>
</evidence>
<keyword evidence="10" id="KW-1185">Reference proteome</keyword>
<keyword evidence="1" id="KW-0479">Metal-binding</keyword>
<dbReference type="GO" id="GO:0008270">
    <property type="term" value="F:zinc ion binding"/>
    <property type="evidence" value="ECO:0007669"/>
    <property type="project" value="UniProtKB-KW"/>
</dbReference>
<dbReference type="InterPro" id="IPR001138">
    <property type="entry name" value="Zn2Cys6_DnaBD"/>
</dbReference>